<evidence type="ECO:0000256" key="5">
    <source>
        <dbReference type="RuleBase" id="RU362076"/>
    </source>
</evidence>
<sequence length="218" mass="22858">MTTVTTTASTTTDTKAAAASSKLNADFDMFLKLLTTQMQNQDPLDPMDTAQYTQQLVQYSQVEQSIEQTSTLKSLLAAFGTQNLMQASAMIGAQVETNSPVSGLSAATPAQWTWSAPRNVASMTATIKDEKGKIIDTFPIDATGAAGAFTWDGTTKAGKKVEPGLYKLELAGKDASGTAVTATAHAYGKVSDVELSNGVVQVTINGNKVPTGDLLRIG</sequence>
<name>A0A2K8MDZ2_9SPHN</name>
<dbReference type="EMBL" id="CP024923">
    <property type="protein sequence ID" value="ATY32073.1"/>
    <property type="molecule type" value="Genomic_DNA"/>
</dbReference>
<dbReference type="OrthoDB" id="9785233at2"/>
<dbReference type="InterPro" id="IPR025963">
    <property type="entry name" value="FLgD_Tudor"/>
</dbReference>
<evidence type="ECO:0000256" key="2">
    <source>
        <dbReference type="ARBA" id="ARBA00016013"/>
    </source>
</evidence>
<dbReference type="Pfam" id="PF13861">
    <property type="entry name" value="FLgD_tudor"/>
    <property type="match status" value="1"/>
</dbReference>
<dbReference type="Gene3D" id="2.30.30.910">
    <property type="match status" value="1"/>
</dbReference>
<keyword evidence="3 5" id="KW-1005">Bacterial flagellum biogenesis</keyword>
<keyword evidence="9" id="KW-1185">Reference proteome</keyword>
<dbReference type="GO" id="GO:0044781">
    <property type="term" value="P:bacterial-type flagellum organization"/>
    <property type="evidence" value="ECO:0007669"/>
    <property type="project" value="UniProtKB-UniRule"/>
</dbReference>
<keyword evidence="8" id="KW-0966">Cell projection</keyword>
<dbReference type="AlphaFoldDB" id="A0A2K8MDZ2"/>
<comment type="similarity">
    <text evidence="1 5">Belongs to the FlgD family.</text>
</comment>
<feature type="domain" description="FlgD Tudor-like" evidence="7">
    <location>
        <begin position="83"/>
        <end position="213"/>
    </location>
</feature>
<dbReference type="KEGG" id="sphc:CVN68_08875"/>
<evidence type="ECO:0000313" key="9">
    <source>
        <dbReference type="Proteomes" id="UP000229081"/>
    </source>
</evidence>
<dbReference type="Pfam" id="PF13860">
    <property type="entry name" value="FlgD_ig"/>
    <property type="match status" value="1"/>
</dbReference>
<comment type="function">
    <text evidence="4 5">Required for flagellar hook formation. May act as a scaffolding protein.</text>
</comment>
<dbReference type="Pfam" id="PF03963">
    <property type="entry name" value="FlgD"/>
    <property type="match status" value="1"/>
</dbReference>
<dbReference type="Gene3D" id="2.60.40.4070">
    <property type="match status" value="1"/>
</dbReference>
<organism evidence="8 9">
    <name type="scientific">Sphingomonas psychrotolerans</name>
    <dbReference type="NCBI Taxonomy" id="1327635"/>
    <lineage>
        <taxon>Bacteria</taxon>
        <taxon>Pseudomonadati</taxon>
        <taxon>Pseudomonadota</taxon>
        <taxon>Alphaproteobacteria</taxon>
        <taxon>Sphingomonadales</taxon>
        <taxon>Sphingomonadaceae</taxon>
        <taxon>Sphingomonas</taxon>
    </lineage>
</organism>
<evidence type="ECO:0000256" key="4">
    <source>
        <dbReference type="ARBA" id="ARBA00024746"/>
    </source>
</evidence>
<protein>
    <recommendedName>
        <fullName evidence="2 5">Basal-body rod modification protein FlgD</fullName>
    </recommendedName>
</protein>
<evidence type="ECO:0000259" key="6">
    <source>
        <dbReference type="Pfam" id="PF13860"/>
    </source>
</evidence>
<feature type="domain" description="FlgD/Vpr Ig-like" evidence="6">
    <location>
        <begin position="106"/>
        <end position="174"/>
    </location>
</feature>
<evidence type="ECO:0000256" key="1">
    <source>
        <dbReference type="ARBA" id="ARBA00010577"/>
    </source>
</evidence>
<evidence type="ECO:0000313" key="8">
    <source>
        <dbReference type="EMBL" id="ATY32073.1"/>
    </source>
</evidence>
<proteinExistence type="inferred from homology"/>
<keyword evidence="8" id="KW-0282">Flagellum</keyword>
<dbReference type="InterPro" id="IPR025965">
    <property type="entry name" value="FlgD/Vpr_Ig-like"/>
</dbReference>
<dbReference type="RefSeq" id="WP_100281882.1">
    <property type="nucleotide sequence ID" value="NZ_CP024923.1"/>
</dbReference>
<evidence type="ECO:0000259" key="7">
    <source>
        <dbReference type="Pfam" id="PF13861"/>
    </source>
</evidence>
<accession>A0A2K8MDZ2</accession>
<evidence type="ECO:0000256" key="3">
    <source>
        <dbReference type="ARBA" id="ARBA00022795"/>
    </source>
</evidence>
<reference evidence="8 9" key="1">
    <citation type="submission" date="2017-11" db="EMBL/GenBank/DDBJ databases">
        <title>Complete genome sequence of Sphingomonas sp. Strain Cra20, a psychrotolerant potential plant growth promoting rhizobacteria.</title>
        <authorList>
            <person name="Luo Y."/>
        </authorList>
    </citation>
    <scope>NUCLEOTIDE SEQUENCE [LARGE SCALE GENOMIC DNA]</scope>
    <source>
        <strain evidence="8 9">Cra20</strain>
    </source>
</reference>
<gene>
    <name evidence="8" type="ORF">CVN68_08875</name>
</gene>
<dbReference type="InterPro" id="IPR005648">
    <property type="entry name" value="FlgD"/>
</dbReference>
<dbReference type="Proteomes" id="UP000229081">
    <property type="component" value="Chromosome"/>
</dbReference>
<keyword evidence="8" id="KW-0969">Cilium</keyword>